<reference evidence="1" key="1">
    <citation type="journal article" date="2021" name="Microb. Physiol.">
        <title>Proteogenomic Insights into the Physiology of Marine, Sulfate-Reducing, Filamentous Desulfonema limicola and Desulfonema magnum.</title>
        <authorList>
            <person name="Schnaars V."/>
            <person name="Wohlbrand L."/>
            <person name="Scheve S."/>
            <person name="Hinrichs C."/>
            <person name="Reinhardt R."/>
            <person name="Rabus R."/>
        </authorList>
    </citation>
    <scope>NUCLEOTIDE SEQUENCE</scope>
    <source>
        <strain evidence="1">4be13</strain>
    </source>
</reference>
<accession>A0A975BFP0</accession>
<name>A0A975BFP0_9BACT</name>
<protein>
    <submittedName>
        <fullName evidence="1">Uncharacterized protein</fullName>
    </submittedName>
</protein>
<dbReference type="EMBL" id="CP061800">
    <property type="protein sequence ID" value="QTA84571.1"/>
    <property type="molecule type" value="Genomic_DNA"/>
</dbReference>
<evidence type="ECO:0000313" key="1">
    <source>
        <dbReference type="EMBL" id="QTA84571.1"/>
    </source>
</evidence>
<dbReference type="KEGG" id="dmm:dnm_005690"/>
<evidence type="ECO:0000313" key="2">
    <source>
        <dbReference type="Proteomes" id="UP000663722"/>
    </source>
</evidence>
<dbReference type="Proteomes" id="UP000663722">
    <property type="component" value="Chromosome"/>
</dbReference>
<sequence length="54" mass="6025">MLYEIPVAKAAFIISDRIKLTYSKTTIETDGGRLHLSCSDNLPRSRAHLIPTLP</sequence>
<gene>
    <name evidence="1" type="ORF">dnm_005690</name>
</gene>
<proteinExistence type="predicted"/>
<organism evidence="1 2">
    <name type="scientific">Desulfonema magnum</name>
    <dbReference type="NCBI Taxonomy" id="45655"/>
    <lineage>
        <taxon>Bacteria</taxon>
        <taxon>Pseudomonadati</taxon>
        <taxon>Thermodesulfobacteriota</taxon>
        <taxon>Desulfobacteria</taxon>
        <taxon>Desulfobacterales</taxon>
        <taxon>Desulfococcaceae</taxon>
        <taxon>Desulfonema</taxon>
    </lineage>
</organism>
<dbReference type="AlphaFoldDB" id="A0A975BFP0"/>
<keyword evidence="2" id="KW-1185">Reference proteome</keyword>